<evidence type="ECO:0000256" key="3">
    <source>
        <dbReference type="ARBA" id="ARBA00023163"/>
    </source>
</evidence>
<dbReference type="Proteomes" id="UP000358010">
    <property type="component" value="Unassembled WGS sequence"/>
</dbReference>
<protein>
    <submittedName>
        <fullName evidence="5">Transcriptional regulator YcjW</fullName>
    </submittedName>
</protein>
<organism evidence="5 6">
    <name type="scientific">Escherichia coli</name>
    <dbReference type="NCBI Taxonomy" id="562"/>
    <lineage>
        <taxon>Bacteria</taxon>
        <taxon>Pseudomonadati</taxon>
        <taxon>Pseudomonadota</taxon>
        <taxon>Gammaproteobacteria</taxon>
        <taxon>Enterobacterales</taxon>
        <taxon>Enterobacteriaceae</taxon>
        <taxon>Escherichia</taxon>
    </lineage>
</organism>
<evidence type="ECO:0000313" key="6">
    <source>
        <dbReference type="Proteomes" id="UP000358010"/>
    </source>
</evidence>
<keyword evidence="2" id="KW-0238">DNA-binding</keyword>
<dbReference type="InterPro" id="IPR046335">
    <property type="entry name" value="LacI/GalR-like_sensor"/>
</dbReference>
<evidence type="ECO:0000256" key="2">
    <source>
        <dbReference type="ARBA" id="ARBA00023125"/>
    </source>
</evidence>
<accession>A0A485JFN3</accession>
<feature type="domain" description="Transcriptional regulator LacI/GalR-like sensor" evidence="4">
    <location>
        <begin position="8"/>
        <end position="59"/>
    </location>
</feature>
<dbReference type="Gene3D" id="3.40.50.2300">
    <property type="match status" value="2"/>
</dbReference>
<proteinExistence type="predicted"/>
<evidence type="ECO:0000313" key="5">
    <source>
        <dbReference type="EMBL" id="VFT69545.1"/>
    </source>
</evidence>
<dbReference type="EMBL" id="CAADJZ010000001">
    <property type="protein sequence ID" value="VFT69545.1"/>
    <property type="molecule type" value="Genomic_DNA"/>
</dbReference>
<evidence type="ECO:0000256" key="1">
    <source>
        <dbReference type="ARBA" id="ARBA00023015"/>
    </source>
</evidence>
<keyword evidence="3" id="KW-0804">Transcription</keyword>
<dbReference type="AlphaFoldDB" id="A0A485JFN3"/>
<dbReference type="SUPFAM" id="SSF53822">
    <property type="entry name" value="Periplasmic binding protein-like I"/>
    <property type="match status" value="1"/>
</dbReference>
<gene>
    <name evidence="5" type="ORF">NCTC10974_03082</name>
</gene>
<dbReference type="InterPro" id="IPR028082">
    <property type="entry name" value="Peripla_BP_I"/>
</dbReference>
<dbReference type="GO" id="GO:0003677">
    <property type="term" value="F:DNA binding"/>
    <property type="evidence" value="ECO:0007669"/>
    <property type="project" value="UniProtKB-KW"/>
</dbReference>
<reference evidence="5 6" key="1">
    <citation type="submission" date="2019-03" db="EMBL/GenBank/DDBJ databases">
        <authorList>
            <consortium name="Pathogen Informatics"/>
        </authorList>
    </citation>
    <scope>NUCLEOTIDE SEQUENCE [LARGE SCALE GENOMIC DNA]</scope>
    <source>
        <strain evidence="5 6">NCTC10974</strain>
    </source>
</reference>
<sequence length="64" mass="6830">MPLDSLKLMSIYRAAAEKNIAIPQQLAVVGYSNETLSFILTPAPGGIDVPTQELGQQSASYYSA</sequence>
<keyword evidence="1" id="KW-0805">Transcription regulation</keyword>
<dbReference type="Pfam" id="PF13377">
    <property type="entry name" value="Peripla_BP_3"/>
    <property type="match status" value="1"/>
</dbReference>
<evidence type="ECO:0000259" key="4">
    <source>
        <dbReference type="Pfam" id="PF13377"/>
    </source>
</evidence>
<name>A0A485JFN3_ECOLX</name>